<dbReference type="Proteomes" id="UP000322139">
    <property type="component" value="Unassembled WGS sequence"/>
</dbReference>
<dbReference type="Pfam" id="PF03413">
    <property type="entry name" value="PepSY"/>
    <property type="match status" value="1"/>
</dbReference>
<reference evidence="3 4" key="1">
    <citation type="submission" date="2019-08" db="EMBL/GenBank/DDBJ databases">
        <title>Bacillus genomes from the desert of Cuatro Cienegas, Coahuila.</title>
        <authorList>
            <person name="Olmedo-Alvarez G."/>
        </authorList>
    </citation>
    <scope>NUCLEOTIDE SEQUENCE [LARGE SCALE GENOMIC DNA]</scope>
    <source>
        <strain evidence="3 4">CH446_14T</strain>
    </source>
</reference>
<evidence type="ECO:0000259" key="1">
    <source>
        <dbReference type="Pfam" id="PF03413"/>
    </source>
</evidence>
<dbReference type="EMBL" id="VTER01000004">
    <property type="protein sequence ID" value="TYS49276.1"/>
    <property type="molecule type" value="Genomic_DNA"/>
</dbReference>
<proteinExistence type="predicted"/>
<organism evidence="3 4">
    <name type="scientific">Bacillus infantis</name>
    <dbReference type="NCBI Taxonomy" id="324767"/>
    <lineage>
        <taxon>Bacteria</taxon>
        <taxon>Bacillati</taxon>
        <taxon>Bacillota</taxon>
        <taxon>Bacilli</taxon>
        <taxon>Bacillales</taxon>
        <taxon>Bacillaceae</taxon>
        <taxon>Bacillus</taxon>
    </lineage>
</organism>
<dbReference type="AlphaFoldDB" id="A0A5D4RHB7"/>
<dbReference type="Gene3D" id="3.10.450.40">
    <property type="match status" value="2"/>
</dbReference>
<sequence length="157" mass="17830">MKKWIIISIIAAAILIGVAAKVYIASTEPVKAASEKAFERAKEETALERMDSFTLYHGQETFYVLQGQDKAGTELIVWVPEKKGKLVVKNAKDGISKQEAIDIVKREKQPKEIVSAKLGMEKGFPLWEVYYRSNGGLINYYYIHFETGEMLKRIENL</sequence>
<feature type="domain" description="PepSY" evidence="1">
    <location>
        <begin position="95"/>
        <end position="152"/>
    </location>
</feature>
<evidence type="ECO:0000313" key="3">
    <source>
        <dbReference type="EMBL" id="TYS49276.1"/>
    </source>
</evidence>
<dbReference type="InterPro" id="IPR041401">
    <property type="entry name" value="TseB-like_dom"/>
</dbReference>
<name>A0A5D4RHB7_9BACI</name>
<dbReference type="Pfam" id="PF17881">
    <property type="entry name" value="TseB"/>
    <property type="match status" value="1"/>
</dbReference>
<feature type="domain" description="Cell wall elongation regulator TseB-like" evidence="2">
    <location>
        <begin position="36"/>
        <end position="80"/>
    </location>
</feature>
<dbReference type="InterPro" id="IPR046350">
    <property type="entry name" value="Cystatin_sf"/>
</dbReference>
<evidence type="ECO:0000259" key="2">
    <source>
        <dbReference type="Pfam" id="PF17881"/>
    </source>
</evidence>
<gene>
    <name evidence="3" type="ORF">FZD51_08655</name>
</gene>
<accession>A0A5D4RHB7</accession>
<dbReference type="RefSeq" id="WP_148974413.1">
    <property type="nucleotide sequence ID" value="NZ_JBNIKU010000001.1"/>
</dbReference>
<dbReference type="SUPFAM" id="SSF54403">
    <property type="entry name" value="Cystatin/monellin"/>
    <property type="match status" value="2"/>
</dbReference>
<evidence type="ECO:0000313" key="4">
    <source>
        <dbReference type="Proteomes" id="UP000322139"/>
    </source>
</evidence>
<comment type="caution">
    <text evidence="3">The sequence shown here is derived from an EMBL/GenBank/DDBJ whole genome shotgun (WGS) entry which is preliminary data.</text>
</comment>
<dbReference type="InterPro" id="IPR025711">
    <property type="entry name" value="PepSY"/>
</dbReference>
<protein>
    <submittedName>
        <fullName evidence="3">Peptidase</fullName>
    </submittedName>
</protein>